<evidence type="ECO:0000259" key="2">
    <source>
        <dbReference type="Pfam" id="PF03108"/>
    </source>
</evidence>
<reference evidence="3" key="3">
    <citation type="submission" date="2022-06" db="UniProtKB">
        <authorList>
            <consortium name="EnsemblPlants"/>
        </authorList>
    </citation>
    <scope>IDENTIFICATION</scope>
</reference>
<dbReference type="AlphaFoldDB" id="A0A8R7PNC7"/>
<accession>A0A8R7PNC7</accession>
<organism evidence="3 4">
    <name type="scientific">Triticum urartu</name>
    <name type="common">Red wild einkorn</name>
    <name type="synonym">Crithodium urartu</name>
    <dbReference type="NCBI Taxonomy" id="4572"/>
    <lineage>
        <taxon>Eukaryota</taxon>
        <taxon>Viridiplantae</taxon>
        <taxon>Streptophyta</taxon>
        <taxon>Embryophyta</taxon>
        <taxon>Tracheophyta</taxon>
        <taxon>Spermatophyta</taxon>
        <taxon>Magnoliopsida</taxon>
        <taxon>Liliopsida</taxon>
        <taxon>Poales</taxon>
        <taxon>Poaceae</taxon>
        <taxon>BOP clade</taxon>
        <taxon>Pooideae</taxon>
        <taxon>Triticodae</taxon>
        <taxon>Triticeae</taxon>
        <taxon>Triticinae</taxon>
        <taxon>Triticum</taxon>
    </lineage>
</organism>
<evidence type="ECO:0000256" key="1">
    <source>
        <dbReference type="SAM" id="MobiDB-lite"/>
    </source>
</evidence>
<protein>
    <recommendedName>
        <fullName evidence="2">Transposase MuDR plant domain-containing protein</fullName>
    </recommendedName>
</protein>
<feature type="region of interest" description="Disordered" evidence="1">
    <location>
        <begin position="80"/>
        <end position="126"/>
    </location>
</feature>
<sequence length="254" mass="29816">MDPEKAVQMLIPYCDPSKEAYEPIAEDWTDVQADNNTKEADDSYLCNPIPENEHVGIDEEKMYLEKEPIPLKLVLFSGKEKDKTNVPEDESEDGSEEEPEVEEELHELDHAPNTEYEQQDPPMTVGSTYPNMDVFKLALSQHAVKHDFEYNTEKSTQHRLRAYWKRTDEDDCPWRIHASTTADRRTVMVKKKTFDHDCSSTKRKKKVKNSNKFWICEKVKDWLIEDATLGAMELGKKLKEHYKIKIHYKRVYMD</sequence>
<evidence type="ECO:0000313" key="4">
    <source>
        <dbReference type="Proteomes" id="UP000015106"/>
    </source>
</evidence>
<evidence type="ECO:0000313" key="3">
    <source>
        <dbReference type="EnsemblPlants" id="TuG1812G0300000344.01.T01"/>
    </source>
</evidence>
<dbReference type="Pfam" id="PF03108">
    <property type="entry name" value="DBD_Tnp_Mut"/>
    <property type="match status" value="1"/>
</dbReference>
<dbReference type="Gramene" id="TuG1812G0300000344.01.T01">
    <property type="protein sequence ID" value="TuG1812G0300000344.01.T01"/>
    <property type="gene ID" value="TuG1812G0300000344.01"/>
</dbReference>
<dbReference type="Proteomes" id="UP000015106">
    <property type="component" value="Chromosome 3"/>
</dbReference>
<feature type="compositionally biased region" description="Acidic residues" evidence="1">
    <location>
        <begin position="87"/>
        <end position="106"/>
    </location>
</feature>
<proteinExistence type="predicted"/>
<name>A0A8R7PNC7_TRIUA</name>
<dbReference type="InterPro" id="IPR004332">
    <property type="entry name" value="Transposase_MuDR"/>
</dbReference>
<feature type="domain" description="Transposase MuDR plant" evidence="2">
    <location>
        <begin position="123"/>
        <end position="189"/>
    </location>
</feature>
<dbReference type="EnsemblPlants" id="TuG1812G0300000344.01.T01">
    <property type="protein sequence ID" value="TuG1812G0300000344.01.T01"/>
    <property type="gene ID" value="TuG1812G0300000344.01"/>
</dbReference>
<reference evidence="3" key="2">
    <citation type="submission" date="2018-03" db="EMBL/GenBank/DDBJ databases">
        <title>The Triticum urartu genome reveals the dynamic nature of wheat genome evolution.</title>
        <authorList>
            <person name="Ling H."/>
            <person name="Ma B."/>
            <person name="Shi X."/>
            <person name="Liu H."/>
            <person name="Dong L."/>
            <person name="Sun H."/>
            <person name="Cao Y."/>
            <person name="Gao Q."/>
            <person name="Zheng S."/>
            <person name="Li Y."/>
            <person name="Yu Y."/>
            <person name="Du H."/>
            <person name="Qi M."/>
            <person name="Li Y."/>
            <person name="Yu H."/>
            <person name="Cui Y."/>
            <person name="Wang N."/>
            <person name="Chen C."/>
            <person name="Wu H."/>
            <person name="Zhao Y."/>
            <person name="Zhang J."/>
            <person name="Li Y."/>
            <person name="Zhou W."/>
            <person name="Zhang B."/>
            <person name="Hu W."/>
            <person name="Eijk M."/>
            <person name="Tang J."/>
            <person name="Witsenboer H."/>
            <person name="Zhao S."/>
            <person name="Li Z."/>
            <person name="Zhang A."/>
            <person name="Wang D."/>
            <person name="Liang C."/>
        </authorList>
    </citation>
    <scope>NUCLEOTIDE SEQUENCE [LARGE SCALE GENOMIC DNA]</scope>
    <source>
        <strain evidence="3">cv. G1812</strain>
    </source>
</reference>
<keyword evidence="4" id="KW-1185">Reference proteome</keyword>
<reference evidence="4" key="1">
    <citation type="journal article" date="2013" name="Nature">
        <title>Draft genome of the wheat A-genome progenitor Triticum urartu.</title>
        <authorList>
            <person name="Ling H.Q."/>
            <person name="Zhao S."/>
            <person name="Liu D."/>
            <person name="Wang J."/>
            <person name="Sun H."/>
            <person name="Zhang C."/>
            <person name="Fan H."/>
            <person name="Li D."/>
            <person name="Dong L."/>
            <person name="Tao Y."/>
            <person name="Gao C."/>
            <person name="Wu H."/>
            <person name="Li Y."/>
            <person name="Cui Y."/>
            <person name="Guo X."/>
            <person name="Zheng S."/>
            <person name="Wang B."/>
            <person name="Yu K."/>
            <person name="Liang Q."/>
            <person name="Yang W."/>
            <person name="Lou X."/>
            <person name="Chen J."/>
            <person name="Feng M."/>
            <person name="Jian J."/>
            <person name="Zhang X."/>
            <person name="Luo G."/>
            <person name="Jiang Y."/>
            <person name="Liu J."/>
            <person name="Wang Z."/>
            <person name="Sha Y."/>
            <person name="Zhang B."/>
            <person name="Wu H."/>
            <person name="Tang D."/>
            <person name="Shen Q."/>
            <person name="Xue P."/>
            <person name="Zou S."/>
            <person name="Wang X."/>
            <person name="Liu X."/>
            <person name="Wang F."/>
            <person name="Yang Y."/>
            <person name="An X."/>
            <person name="Dong Z."/>
            <person name="Zhang K."/>
            <person name="Zhang X."/>
            <person name="Luo M.C."/>
            <person name="Dvorak J."/>
            <person name="Tong Y."/>
            <person name="Wang J."/>
            <person name="Yang H."/>
            <person name="Li Z."/>
            <person name="Wang D."/>
            <person name="Zhang A."/>
            <person name="Wang J."/>
        </authorList>
    </citation>
    <scope>NUCLEOTIDE SEQUENCE</scope>
    <source>
        <strain evidence="4">cv. G1812</strain>
    </source>
</reference>